<dbReference type="STRING" id="1108050.A0A0B7F6W0"/>
<name>A0A0B7F6W0_THACB</name>
<evidence type="ECO:0000313" key="2">
    <source>
        <dbReference type="EMBL" id="CEL53816.1"/>
    </source>
</evidence>
<evidence type="ECO:0000256" key="1">
    <source>
        <dbReference type="SAM" id="MobiDB-lite"/>
    </source>
</evidence>
<accession>A0A0B7F6W0</accession>
<feature type="region of interest" description="Disordered" evidence="1">
    <location>
        <begin position="502"/>
        <end position="551"/>
    </location>
</feature>
<reference evidence="2 3" key="1">
    <citation type="submission" date="2014-11" db="EMBL/GenBank/DDBJ databases">
        <authorList>
            <person name="Wibberg Daniel"/>
        </authorList>
    </citation>
    <scope>NUCLEOTIDE SEQUENCE [LARGE SCALE GENOMIC DNA]</scope>
    <source>
        <strain evidence="2">Rhizoctonia solani AG1-IB 7/3/14</strain>
    </source>
</reference>
<protein>
    <recommendedName>
        <fullName evidence="4">F-box domain-containing protein</fullName>
    </recommendedName>
</protein>
<dbReference type="Gene3D" id="3.80.10.10">
    <property type="entry name" value="Ribonuclease Inhibitor"/>
    <property type="match status" value="1"/>
</dbReference>
<keyword evidence="3" id="KW-1185">Reference proteome</keyword>
<gene>
    <name evidence="2" type="ORF">RSOLAG1IB_06597</name>
</gene>
<evidence type="ECO:0000313" key="3">
    <source>
        <dbReference type="Proteomes" id="UP000059188"/>
    </source>
</evidence>
<dbReference type="InterPro" id="IPR032675">
    <property type="entry name" value="LRR_dom_sf"/>
</dbReference>
<sequence length="551" mass="62981">MATAAPRVTKGSQTMVAPSFTQRMQQRIHNDRQSVNKLPTELLSRIFVIGEISERSIRPRTRFYIGFQEIITSVCYRWREVAIGCSALWTYIHITRPRLYRLASLYLQRAGPRNLLDIDLELRTRFWTVLGIDSDDWETQLDKVPRLLRFLTDRGATVDRWRSLNVCAKQPEVLYAIIGFVNARPARSLEYFSCRWKYWRQDPEDDEEGRSLGYPHLFGDSYSFSPSMMPKLRSMRLDALPWGYVFRRSPDSPLLSNLTNLTLSSAYSPCEPRDLHNLLASNLELEHLSLSISRYAANAFEGSDPELDIFRVRLVKLRSLSLITDEYTRWATSILPMIEAPELRRFSISGDFASLISGLNLARYIMYGKLPLQYDSLDDDISTTGSTAAYPLLDELDISMLVIANELLVDIIVSLPTITKLHMNRWHINPLKSRPEILPNLTHLYCTRLPDNYDRLGDLLRNRIDAGFTTGTVYIDGIDLEEIGWSLPVELKYSGDCPNRARELDYDESDQGGADAWGDIPDSSDNDEPNDTSHDADENSDEGSPFLTAPE</sequence>
<dbReference type="AlphaFoldDB" id="A0A0B7F6W0"/>
<proteinExistence type="predicted"/>
<dbReference type="EMBL" id="LN679113">
    <property type="protein sequence ID" value="CEL53816.1"/>
    <property type="molecule type" value="Genomic_DNA"/>
</dbReference>
<evidence type="ECO:0008006" key="4">
    <source>
        <dbReference type="Google" id="ProtNLM"/>
    </source>
</evidence>
<dbReference type="Proteomes" id="UP000059188">
    <property type="component" value="Unassembled WGS sequence"/>
</dbReference>
<dbReference type="OrthoDB" id="3229088at2759"/>
<organism evidence="2 3">
    <name type="scientific">Thanatephorus cucumeris (strain AG1-IB / isolate 7/3/14)</name>
    <name type="common">Lettuce bottom rot fungus</name>
    <name type="synonym">Rhizoctonia solani</name>
    <dbReference type="NCBI Taxonomy" id="1108050"/>
    <lineage>
        <taxon>Eukaryota</taxon>
        <taxon>Fungi</taxon>
        <taxon>Dikarya</taxon>
        <taxon>Basidiomycota</taxon>
        <taxon>Agaricomycotina</taxon>
        <taxon>Agaricomycetes</taxon>
        <taxon>Cantharellales</taxon>
        <taxon>Ceratobasidiaceae</taxon>
        <taxon>Rhizoctonia</taxon>
        <taxon>Rhizoctonia solani AG-1</taxon>
    </lineage>
</organism>